<proteinExistence type="predicted"/>
<dbReference type="eggNOG" id="COG3464">
    <property type="taxonomic scope" value="Bacteria"/>
</dbReference>
<gene>
    <name evidence="1" type="ordered locus">MTES_1578</name>
</gene>
<dbReference type="STRING" id="979556.MTES_1578"/>
<protein>
    <submittedName>
        <fullName evidence="1">Transposase and inactivated derivatives</fullName>
    </submittedName>
</protein>
<dbReference type="AlphaFoldDB" id="E8N9S3"/>
<reference evidence="1 2" key="1">
    <citation type="journal article" date="2011" name="J. Bacteriol.">
        <title>Genome sequence of Microbacterium testaceum StLB037, an N-acylhomoserine lactone-degrading bacterium isolated from potato leaves.</title>
        <authorList>
            <person name="Morohoshi T."/>
            <person name="Wang W.-Z."/>
            <person name="Someya N."/>
            <person name="Ikeda T."/>
        </authorList>
    </citation>
    <scope>NUCLEOTIDE SEQUENCE [LARGE SCALE GENOMIC DNA]</scope>
    <source>
        <strain evidence="1 2">StLB037</strain>
    </source>
</reference>
<evidence type="ECO:0000313" key="2">
    <source>
        <dbReference type="Proteomes" id="UP000008975"/>
    </source>
</evidence>
<dbReference type="KEGG" id="mts:MTES_1578"/>
<accession>E8N9S3</accession>
<name>E8N9S3_MICTS</name>
<organism evidence="1 2">
    <name type="scientific">Microbacterium testaceum (strain StLB037)</name>
    <dbReference type="NCBI Taxonomy" id="979556"/>
    <lineage>
        <taxon>Bacteria</taxon>
        <taxon>Bacillati</taxon>
        <taxon>Actinomycetota</taxon>
        <taxon>Actinomycetes</taxon>
        <taxon>Micrococcales</taxon>
        <taxon>Microbacteriaceae</taxon>
        <taxon>Microbacterium</taxon>
    </lineage>
</organism>
<reference key="2">
    <citation type="submission" date="2011-02" db="EMBL/GenBank/DDBJ databases">
        <title>Genome sequence of Microbacterium testaceum StLB037.</title>
        <authorList>
            <person name="Morohoshi T."/>
            <person name="Wang W.Z."/>
            <person name="Someya N."/>
            <person name="Ikeda T."/>
        </authorList>
    </citation>
    <scope>NUCLEOTIDE SEQUENCE</scope>
    <source>
        <strain>StLB037</strain>
    </source>
</reference>
<dbReference type="EMBL" id="AP012052">
    <property type="protein sequence ID" value="BAJ74542.1"/>
    <property type="molecule type" value="Genomic_DNA"/>
</dbReference>
<evidence type="ECO:0000313" key="1">
    <source>
        <dbReference type="EMBL" id="BAJ74542.1"/>
    </source>
</evidence>
<dbReference type="HOGENOM" id="CLU_1978990_0_0_11"/>
<sequence length="126" mass="13825">MAANGLAAAATVAQEDVRLDVDECRSDGTTALGVDEHIWHYLDPRKRSPNWLTMMVDPSRDRTRNTRARRLDLVPGRPGEARGSRIADRGESFRRNVELAVLGSLAGSKTAPVPHRSRATLVHCLG</sequence>
<dbReference type="Proteomes" id="UP000008975">
    <property type="component" value="Chromosome"/>
</dbReference>